<accession>A0A7W0CJ61</accession>
<reference evidence="2 3" key="1">
    <citation type="submission" date="2020-07" db="EMBL/GenBank/DDBJ databases">
        <title>Genomic Encyclopedia of Type Strains, Phase IV (KMG-IV): sequencing the most valuable type-strain genomes for metagenomic binning, comparative biology and taxonomic classification.</title>
        <authorList>
            <person name="Goeker M."/>
        </authorList>
    </citation>
    <scope>NUCLEOTIDE SEQUENCE [LARGE SCALE GENOMIC DNA]</scope>
    <source>
        <strain evidence="2 3">DSM 45533</strain>
    </source>
</reference>
<feature type="chain" id="PRO_5038982531" evidence="1">
    <location>
        <begin position="20"/>
        <end position="160"/>
    </location>
</feature>
<sequence length="160" mass="18290">MFKKIAIGLVAAAAATAMAASVPAAASATTVPSDYHSDWGYYYSKHYLAKAKGHISVDWYDHHSNTTEVSGKLYDLDPRKYSQGGKCAYVKFQVNYLGDDHHEWEQVYSKKYCGYPGYKSFHFEEDDVRSVRVKVCQTDKHGTYFTKCSKWNYLYDYEAV</sequence>
<keyword evidence="1" id="KW-0732">Signal</keyword>
<comment type="caution">
    <text evidence="2">The sequence shown here is derived from an EMBL/GenBank/DDBJ whole genome shotgun (WGS) entry which is preliminary data.</text>
</comment>
<evidence type="ECO:0000256" key="1">
    <source>
        <dbReference type="SAM" id="SignalP"/>
    </source>
</evidence>
<dbReference type="RefSeq" id="WP_181610901.1">
    <property type="nucleotide sequence ID" value="NZ_BAABAM010000002.1"/>
</dbReference>
<dbReference type="AlphaFoldDB" id="A0A7W0CJ61"/>
<feature type="signal peptide" evidence="1">
    <location>
        <begin position="1"/>
        <end position="19"/>
    </location>
</feature>
<organism evidence="2 3">
    <name type="scientific">Nonomuraea soli</name>
    <dbReference type="NCBI Taxonomy" id="1032476"/>
    <lineage>
        <taxon>Bacteria</taxon>
        <taxon>Bacillati</taxon>
        <taxon>Actinomycetota</taxon>
        <taxon>Actinomycetes</taxon>
        <taxon>Streptosporangiales</taxon>
        <taxon>Streptosporangiaceae</taxon>
        <taxon>Nonomuraea</taxon>
    </lineage>
</organism>
<evidence type="ECO:0000313" key="2">
    <source>
        <dbReference type="EMBL" id="MBA2892189.1"/>
    </source>
</evidence>
<protein>
    <submittedName>
        <fullName evidence="2">Uncharacterized protein</fullName>
    </submittedName>
</protein>
<name>A0A7W0CJ61_9ACTN</name>
<dbReference type="Proteomes" id="UP000530928">
    <property type="component" value="Unassembled WGS sequence"/>
</dbReference>
<gene>
    <name evidence="2" type="ORF">HNR30_003530</name>
</gene>
<proteinExistence type="predicted"/>
<evidence type="ECO:0000313" key="3">
    <source>
        <dbReference type="Proteomes" id="UP000530928"/>
    </source>
</evidence>
<dbReference type="EMBL" id="JACDUR010000003">
    <property type="protein sequence ID" value="MBA2892189.1"/>
    <property type="molecule type" value="Genomic_DNA"/>
</dbReference>
<keyword evidence="3" id="KW-1185">Reference proteome</keyword>